<organism evidence="1 2">
    <name type="scientific">Haematococcus lacustris</name>
    <name type="common">Green alga</name>
    <name type="synonym">Haematococcus pluvialis</name>
    <dbReference type="NCBI Taxonomy" id="44745"/>
    <lineage>
        <taxon>Eukaryota</taxon>
        <taxon>Viridiplantae</taxon>
        <taxon>Chlorophyta</taxon>
        <taxon>core chlorophytes</taxon>
        <taxon>Chlorophyceae</taxon>
        <taxon>CS clade</taxon>
        <taxon>Chlamydomonadales</taxon>
        <taxon>Haematococcaceae</taxon>
        <taxon>Haematococcus</taxon>
    </lineage>
</organism>
<comment type="caution">
    <text evidence="1">The sequence shown here is derived from an EMBL/GenBank/DDBJ whole genome shotgun (WGS) entry which is preliminary data.</text>
</comment>
<dbReference type="AlphaFoldDB" id="A0A6A0AAS5"/>
<proteinExistence type="predicted"/>
<name>A0A6A0AAS5_HAELA</name>
<dbReference type="Proteomes" id="UP000485058">
    <property type="component" value="Unassembled WGS sequence"/>
</dbReference>
<feature type="non-terminal residue" evidence="1">
    <location>
        <position position="1"/>
    </location>
</feature>
<dbReference type="EMBL" id="BLLF01004358">
    <property type="protein sequence ID" value="GFH29463.1"/>
    <property type="molecule type" value="Genomic_DNA"/>
</dbReference>
<keyword evidence="2" id="KW-1185">Reference proteome</keyword>
<sequence length="158" mass="16652">SCRVVHQVQQLQPAAGPVAAGGVLQVLVGQALGLKQLNHCELKTVDVSGCRALACLSLSSPGLEEVQARACKGLARLLLPSCRRLRLLDVAFCGQLREVGLAALPAARIALEAEQAAIAVPHISGLSAADGCEWLRQDQTLLLQLQVLRAAAKMFRSS</sequence>
<reference evidence="1 2" key="1">
    <citation type="submission" date="2020-02" db="EMBL/GenBank/DDBJ databases">
        <title>Draft genome sequence of Haematococcus lacustris strain NIES-144.</title>
        <authorList>
            <person name="Morimoto D."/>
            <person name="Nakagawa S."/>
            <person name="Yoshida T."/>
            <person name="Sawayama S."/>
        </authorList>
    </citation>
    <scope>NUCLEOTIDE SEQUENCE [LARGE SCALE GENOMIC DNA]</scope>
    <source>
        <strain evidence="1 2">NIES-144</strain>
    </source>
</reference>
<evidence type="ECO:0000313" key="2">
    <source>
        <dbReference type="Proteomes" id="UP000485058"/>
    </source>
</evidence>
<protein>
    <submittedName>
        <fullName evidence="1">Uncharacterized protein</fullName>
    </submittedName>
</protein>
<gene>
    <name evidence="1" type="ORF">HaLaN_28121</name>
</gene>
<evidence type="ECO:0000313" key="1">
    <source>
        <dbReference type="EMBL" id="GFH29463.1"/>
    </source>
</evidence>
<accession>A0A6A0AAS5</accession>
<feature type="non-terminal residue" evidence="1">
    <location>
        <position position="158"/>
    </location>
</feature>